<dbReference type="EMBL" id="JBHSAP010000018">
    <property type="protein sequence ID" value="MFC4077962.1"/>
    <property type="molecule type" value="Genomic_DNA"/>
</dbReference>
<evidence type="ECO:0000313" key="2">
    <source>
        <dbReference type="EMBL" id="MFC4077962.1"/>
    </source>
</evidence>
<accession>A0ABV8JJ15</accession>
<protein>
    <submittedName>
        <fullName evidence="2">Sugar phosphate nucleotidyltransferase</fullName>
    </submittedName>
</protein>
<dbReference type="InterPro" id="IPR005835">
    <property type="entry name" value="NTP_transferase_dom"/>
</dbReference>
<gene>
    <name evidence="2" type="ORF">ACFOUO_14260</name>
</gene>
<dbReference type="PANTHER" id="PTHR22572">
    <property type="entry name" value="SUGAR-1-PHOSPHATE GUANYL TRANSFERASE"/>
    <property type="match status" value="1"/>
</dbReference>
<keyword evidence="3" id="KW-1185">Reference proteome</keyword>
<dbReference type="InterPro" id="IPR029044">
    <property type="entry name" value="Nucleotide-diphossugar_trans"/>
</dbReference>
<feature type="domain" description="Nucleotidyl transferase" evidence="1">
    <location>
        <begin position="3"/>
        <end position="225"/>
    </location>
</feature>
<comment type="caution">
    <text evidence="2">The sequence shown here is derived from an EMBL/GenBank/DDBJ whole genome shotgun (WGS) entry which is preliminary data.</text>
</comment>
<evidence type="ECO:0000313" key="3">
    <source>
        <dbReference type="Proteomes" id="UP001595843"/>
    </source>
</evidence>
<name>A0ABV8JJ15_9BACL</name>
<dbReference type="Proteomes" id="UP001595843">
    <property type="component" value="Unassembled WGS sequence"/>
</dbReference>
<dbReference type="InterPro" id="IPR050486">
    <property type="entry name" value="Mannose-1P_guanyltransferase"/>
</dbReference>
<evidence type="ECO:0000259" key="1">
    <source>
        <dbReference type="Pfam" id="PF00483"/>
    </source>
</evidence>
<organism evidence="2 3">
    <name type="scientific">Salinithrix halophila</name>
    <dbReference type="NCBI Taxonomy" id="1485204"/>
    <lineage>
        <taxon>Bacteria</taxon>
        <taxon>Bacillati</taxon>
        <taxon>Bacillota</taxon>
        <taxon>Bacilli</taxon>
        <taxon>Bacillales</taxon>
        <taxon>Thermoactinomycetaceae</taxon>
        <taxon>Salinithrix</taxon>
    </lineage>
</organism>
<proteinExistence type="predicted"/>
<sequence length="237" mass="26630">MDAVIVTGGLGTRMAPYTKVLPKGLLPISGQPILEIIVKQLEHYGFRHITMLCGYLAPLIQTYFGDGSQWNVSIQYRVEKKPLGTVGPLKELSHLKQPFLVMNCDVLTSLNLKELRDFHCQGDSLLTVASQNKNIPIDLGVLETDKDRVTAFLEKPHHPALVNMGIYMMNPGVMSYIPGQQAFDVPDLIRSLLKDGKKVRHYQNDAFWVDIGRPKDFEQANETYLHMANQLLPGEDT</sequence>
<reference evidence="3" key="1">
    <citation type="journal article" date="2019" name="Int. J. Syst. Evol. Microbiol.">
        <title>The Global Catalogue of Microorganisms (GCM) 10K type strain sequencing project: providing services to taxonomists for standard genome sequencing and annotation.</title>
        <authorList>
            <consortium name="The Broad Institute Genomics Platform"/>
            <consortium name="The Broad Institute Genome Sequencing Center for Infectious Disease"/>
            <person name="Wu L."/>
            <person name="Ma J."/>
        </authorList>
    </citation>
    <scope>NUCLEOTIDE SEQUENCE [LARGE SCALE GENOMIC DNA]</scope>
    <source>
        <strain evidence="3">IBRC-M 10813</strain>
    </source>
</reference>
<dbReference type="Gene3D" id="3.90.550.10">
    <property type="entry name" value="Spore Coat Polysaccharide Biosynthesis Protein SpsA, Chain A"/>
    <property type="match status" value="1"/>
</dbReference>
<dbReference type="RefSeq" id="WP_380705796.1">
    <property type="nucleotide sequence ID" value="NZ_JBHSAP010000018.1"/>
</dbReference>
<dbReference type="Pfam" id="PF00483">
    <property type="entry name" value="NTP_transferase"/>
    <property type="match status" value="1"/>
</dbReference>
<dbReference type="SUPFAM" id="SSF53448">
    <property type="entry name" value="Nucleotide-diphospho-sugar transferases"/>
    <property type="match status" value="1"/>
</dbReference>